<evidence type="ECO:0000313" key="3">
    <source>
        <dbReference type="EMBL" id="QHK18741.1"/>
    </source>
</evidence>
<organism evidence="3 4">
    <name type="scientific">Pseudarthrobacter psychrotolerans</name>
    <dbReference type="NCBI Taxonomy" id="2697569"/>
    <lineage>
        <taxon>Bacteria</taxon>
        <taxon>Bacillati</taxon>
        <taxon>Actinomycetota</taxon>
        <taxon>Actinomycetes</taxon>
        <taxon>Micrococcales</taxon>
        <taxon>Micrococcaceae</taxon>
        <taxon>Pseudarthrobacter</taxon>
    </lineage>
</organism>
<keyword evidence="2" id="KW-0472">Membrane</keyword>
<protein>
    <submittedName>
        <fullName evidence="3">Uncharacterized protein</fullName>
    </submittedName>
</protein>
<keyword evidence="4" id="KW-1185">Reference proteome</keyword>
<feature type="transmembrane region" description="Helical" evidence="2">
    <location>
        <begin position="6"/>
        <end position="28"/>
    </location>
</feature>
<dbReference type="AlphaFoldDB" id="A0A6P1NPM9"/>
<reference evidence="3 4" key="1">
    <citation type="submission" date="2020-01" db="EMBL/GenBank/DDBJ databases">
        <title>Pseudarthrobacter psychrotolerans sp. nov., isolated from antarctic soil.</title>
        <authorList>
            <person name="Shin Y."/>
            <person name="Park W."/>
        </authorList>
    </citation>
    <scope>NUCLEOTIDE SEQUENCE [LARGE SCALE GENOMIC DNA]</scope>
    <source>
        <strain evidence="3 4">YJ56</strain>
    </source>
</reference>
<dbReference type="Proteomes" id="UP000464186">
    <property type="component" value="Chromosome"/>
</dbReference>
<dbReference type="EMBL" id="CP047898">
    <property type="protein sequence ID" value="QHK18741.1"/>
    <property type="molecule type" value="Genomic_DNA"/>
</dbReference>
<evidence type="ECO:0000313" key="4">
    <source>
        <dbReference type="Proteomes" id="UP000464186"/>
    </source>
</evidence>
<evidence type="ECO:0000256" key="2">
    <source>
        <dbReference type="SAM" id="Phobius"/>
    </source>
</evidence>
<keyword evidence="2" id="KW-1133">Transmembrane helix</keyword>
<proteinExistence type="predicted"/>
<feature type="region of interest" description="Disordered" evidence="1">
    <location>
        <begin position="68"/>
        <end position="88"/>
    </location>
</feature>
<accession>A0A6P1NPM9</accession>
<dbReference type="KEGG" id="psey:GU243_01935"/>
<keyword evidence="2" id="KW-0812">Transmembrane</keyword>
<sequence length="88" mass="9676">MNYFVSLFFAAMFIAYFILIHFANPGYFPDIHSVERIRPSKSEAFHHFRALHTMNCFSCEGGLSPLSGGDSENNTRSPAAVQIGCGGA</sequence>
<name>A0A6P1NPM9_9MICC</name>
<gene>
    <name evidence="3" type="ORF">GU243_01935</name>
</gene>
<evidence type="ECO:0000256" key="1">
    <source>
        <dbReference type="SAM" id="MobiDB-lite"/>
    </source>
</evidence>